<dbReference type="InterPro" id="IPR032675">
    <property type="entry name" value="LRR_dom_sf"/>
</dbReference>
<proteinExistence type="predicted"/>
<dbReference type="Proteomes" id="UP001383192">
    <property type="component" value="Unassembled WGS sequence"/>
</dbReference>
<feature type="domain" description="F-box" evidence="1">
    <location>
        <begin position="16"/>
        <end position="70"/>
    </location>
</feature>
<evidence type="ECO:0000259" key="1">
    <source>
        <dbReference type="Pfam" id="PF12937"/>
    </source>
</evidence>
<dbReference type="SUPFAM" id="SSF52058">
    <property type="entry name" value="L domain-like"/>
    <property type="match status" value="1"/>
</dbReference>
<dbReference type="SUPFAM" id="SSF81383">
    <property type="entry name" value="F-box domain"/>
    <property type="match status" value="1"/>
</dbReference>
<dbReference type="EMBL" id="JAYKXP010000132">
    <property type="protein sequence ID" value="KAK7023698.1"/>
    <property type="molecule type" value="Genomic_DNA"/>
</dbReference>
<sequence>MQRKEKMEYPTPKASINILPVELLTEIFKQSRNEFATSLFTDTPWNLALVCRKWREIAFATPDLWTSIIIRDSQFPPHILTSGLPHVFTDYINNLLGATVPLAKNKRLSIKFHIEFALGESCVLQMLQTLITGTKPQNWTSLDFQFCRSSDSSSIFTFPWPCRPGAMSNLERMTLSGPMNAKSIHDFFTVIGSLPQLHTLHLGSYPYSHNHGIPDEVLQRLTTFTIKGSSIPVHITQSPFPLISQMHRLEYLSLPFAATIWQTPVLTTLHHLHTIKVYAWPIEFNDLTFPSLRHVHIDIINITTPNIPGS</sequence>
<reference evidence="2 3" key="1">
    <citation type="submission" date="2024-01" db="EMBL/GenBank/DDBJ databases">
        <title>A draft genome for a cacao thread blight-causing isolate of Paramarasmius palmivorus.</title>
        <authorList>
            <person name="Baruah I.K."/>
            <person name="Bukari Y."/>
            <person name="Amoako-Attah I."/>
            <person name="Meinhardt L.W."/>
            <person name="Bailey B.A."/>
            <person name="Cohen S.P."/>
        </authorList>
    </citation>
    <scope>NUCLEOTIDE SEQUENCE [LARGE SCALE GENOMIC DNA]</scope>
    <source>
        <strain evidence="2 3">GH-12</strain>
    </source>
</reference>
<evidence type="ECO:0000313" key="2">
    <source>
        <dbReference type="EMBL" id="KAK7023698.1"/>
    </source>
</evidence>
<dbReference type="InterPro" id="IPR036047">
    <property type="entry name" value="F-box-like_dom_sf"/>
</dbReference>
<dbReference type="Pfam" id="PF12937">
    <property type="entry name" value="F-box-like"/>
    <property type="match status" value="1"/>
</dbReference>
<accession>A0AAW0BCR7</accession>
<dbReference type="InterPro" id="IPR001810">
    <property type="entry name" value="F-box_dom"/>
</dbReference>
<dbReference type="Gene3D" id="1.20.1280.50">
    <property type="match status" value="1"/>
</dbReference>
<keyword evidence="3" id="KW-1185">Reference proteome</keyword>
<name>A0AAW0BCR7_9AGAR</name>
<evidence type="ECO:0000313" key="3">
    <source>
        <dbReference type="Proteomes" id="UP001383192"/>
    </source>
</evidence>
<gene>
    <name evidence="2" type="ORF">VNI00_016586</name>
</gene>
<dbReference type="Gene3D" id="3.80.10.10">
    <property type="entry name" value="Ribonuclease Inhibitor"/>
    <property type="match status" value="1"/>
</dbReference>
<organism evidence="2 3">
    <name type="scientific">Paramarasmius palmivorus</name>
    <dbReference type="NCBI Taxonomy" id="297713"/>
    <lineage>
        <taxon>Eukaryota</taxon>
        <taxon>Fungi</taxon>
        <taxon>Dikarya</taxon>
        <taxon>Basidiomycota</taxon>
        <taxon>Agaricomycotina</taxon>
        <taxon>Agaricomycetes</taxon>
        <taxon>Agaricomycetidae</taxon>
        <taxon>Agaricales</taxon>
        <taxon>Marasmiineae</taxon>
        <taxon>Marasmiaceae</taxon>
        <taxon>Paramarasmius</taxon>
    </lineage>
</organism>
<protein>
    <recommendedName>
        <fullName evidence="1">F-box domain-containing protein</fullName>
    </recommendedName>
</protein>
<comment type="caution">
    <text evidence="2">The sequence shown here is derived from an EMBL/GenBank/DDBJ whole genome shotgun (WGS) entry which is preliminary data.</text>
</comment>
<dbReference type="AlphaFoldDB" id="A0AAW0BCR7"/>